<dbReference type="EMBL" id="CP139558">
    <property type="protein sequence ID" value="WPU93084.1"/>
    <property type="molecule type" value="Genomic_DNA"/>
</dbReference>
<accession>A0ABZ0TJU4</accession>
<evidence type="ECO:0000256" key="1">
    <source>
        <dbReference type="SAM" id="MobiDB-lite"/>
    </source>
</evidence>
<name>A0ABZ0TJU4_9SPHI</name>
<dbReference type="RefSeq" id="WP_321562239.1">
    <property type="nucleotide sequence ID" value="NZ_CP139558.1"/>
</dbReference>
<keyword evidence="2" id="KW-0732">Signal</keyword>
<gene>
    <name evidence="3" type="ORF">SNE25_27575</name>
</gene>
<organism evidence="3 4">
    <name type="scientific">Mucilaginibacter sabulilitoris</name>
    <dbReference type="NCBI Taxonomy" id="1173583"/>
    <lineage>
        <taxon>Bacteria</taxon>
        <taxon>Pseudomonadati</taxon>
        <taxon>Bacteroidota</taxon>
        <taxon>Sphingobacteriia</taxon>
        <taxon>Sphingobacteriales</taxon>
        <taxon>Sphingobacteriaceae</taxon>
        <taxon>Mucilaginibacter</taxon>
    </lineage>
</organism>
<evidence type="ECO:0000313" key="3">
    <source>
        <dbReference type="EMBL" id="WPU93084.1"/>
    </source>
</evidence>
<evidence type="ECO:0000256" key="2">
    <source>
        <dbReference type="SAM" id="SignalP"/>
    </source>
</evidence>
<evidence type="ECO:0008006" key="5">
    <source>
        <dbReference type="Google" id="ProtNLM"/>
    </source>
</evidence>
<sequence>MKVTTLLSIAVIAVFCSACNHMPAKNTESAKAEIPEPLKDDYSDISIKRVSSRGGDLVDDIYADFVKKRPALLSLETGLQQFYAGMPDSLEAFNNYAAKSARYYDAARRSLLTIKDSVLRERLRLLIENSNSKYTGKIKKFSALMKDIDSNRMVINDYHLALKIAVTMPVIENYQDKNMPDSKSAESLANTSKKLKQQAVKLSKE</sequence>
<feature type="region of interest" description="Disordered" evidence="1">
    <location>
        <begin position="180"/>
        <end position="205"/>
    </location>
</feature>
<keyword evidence="4" id="KW-1185">Reference proteome</keyword>
<reference evidence="3 4" key="1">
    <citation type="submission" date="2023-11" db="EMBL/GenBank/DDBJ databases">
        <title>Analysis of the Genomes of Mucilaginibacter gossypii cycad 4 and M. sabulilitoris SNA2: microbes with the potential for plant growth promotion.</title>
        <authorList>
            <person name="Hirsch A.M."/>
            <person name="Humm E."/>
            <person name="Rubbi M."/>
            <person name="Del Vecchio G."/>
            <person name="Ha S.M."/>
            <person name="Pellegrini M."/>
            <person name="Gunsalus R.P."/>
        </authorList>
    </citation>
    <scope>NUCLEOTIDE SEQUENCE [LARGE SCALE GENOMIC DNA]</scope>
    <source>
        <strain evidence="3 4">SNA2</strain>
    </source>
</reference>
<feature type="chain" id="PRO_5046527613" description="DUF4296 domain-containing protein" evidence="2">
    <location>
        <begin position="19"/>
        <end position="205"/>
    </location>
</feature>
<proteinExistence type="predicted"/>
<dbReference type="Proteomes" id="UP001324380">
    <property type="component" value="Chromosome"/>
</dbReference>
<feature type="signal peptide" evidence="2">
    <location>
        <begin position="1"/>
        <end position="18"/>
    </location>
</feature>
<evidence type="ECO:0000313" key="4">
    <source>
        <dbReference type="Proteomes" id="UP001324380"/>
    </source>
</evidence>
<protein>
    <recommendedName>
        <fullName evidence="5">DUF4296 domain-containing protein</fullName>
    </recommendedName>
</protein>